<sequence>MKRGRPYLFFNVFLIRTRARKGGKIKSKDVMFSCLLRGSLTKQGLAKAIETAS</sequence>
<dbReference type="Proteomes" id="UP000016944">
    <property type="component" value="Chromosome I"/>
</dbReference>
<dbReference type="HOGENOM" id="CLU_3065540_0_0_5"/>
<organism evidence="1 2">
    <name type="scientific">Agrobacterium pusense</name>
    <dbReference type="NCBI Taxonomy" id="648995"/>
    <lineage>
        <taxon>Bacteria</taxon>
        <taxon>Pseudomonadati</taxon>
        <taxon>Pseudomonadota</taxon>
        <taxon>Alphaproteobacteria</taxon>
        <taxon>Hyphomicrobiales</taxon>
        <taxon>Rhizobiaceae</taxon>
        <taxon>Rhizobium/Agrobacterium group</taxon>
        <taxon>Agrobacterium</taxon>
    </lineage>
</organism>
<proteinExistence type="predicted"/>
<accession>U4Q4J6</accession>
<protein>
    <submittedName>
        <fullName evidence="1">Uncharacterized protein</fullName>
    </submittedName>
</protein>
<dbReference type="KEGG" id="rir:BN877_I0520"/>
<gene>
    <name evidence="1" type="ORF">BN877_I0520</name>
</gene>
<name>U4Q4J6_9HYPH</name>
<dbReference type="EMBL" id="HG518322">
    <property type="protein sequence ID" value="CDI07435.1"/>
    <property type="molecule type" value="Genomic_DNA"/>
</dbReference>
<evidence type="ECO:0000313" key="2">
    <source>
        <dbReference type="Proteomes" id="UP000016944"/>
    </source>
</evidence>
<evidence type="ECO:0000313" key="1">
    <source>
        <dbReference type="EMBL" id="CDI07435.1"/>
    </source>
</evidence>
<dbReference type="AlphaFoldDB" id="U4Q4J6"/>
<reference evidence="1 2" key="1">
    <citation type="journal article" date="2013" name="Genome Announc.">
        <title>Complete Genome Sequence of the Sesbania Symbiont and Rice Growth-Promoting Endophyte Rhizobium sp. Strain IRBG74.</title>
        <authorList>
            <person name="Crook M.B."/>
            <person name="Mitra S."/>
            <person name="Ane J.M."/>
            <person name="Sadowsky M.J."/>
            <person name="Gyaneshwar P."/>
        </authorList>
    </citation>
    <scope>NUCLEOTIDE SEQUENCE [LARGE SCALE GENOMIC DNA]</scope>
    <source>
        <strain evidence="1 2">IRBG74</strain>
    </source>
</reference>